<protein>
    <submittedName>
        <fullName evidence="2">Uncharacterized protein</fullName>
    </submittedName>
</protein>
<evidence type="ECO:0000313" key="2">
    <source>
        <dbReference type="EMBL" id="GHI59929.1"/>
    </source>
</evidence>
<feature type="region of interest" description="Disordered" evidence="1">
    <location>
        <begin position="1"/>
        <end position="122"/>
    </location>
</feature>
<evidence type="ECO:0000313" key="3">
    <source>
        <dbReference type="Proteomes" id="UP000649259"/>
    </source>
</evidence>
<name>A0ABQ3RVN0_9ACTN</name>
<sequence length="122" mass="12687">MRRAAWGATTRIPVPRRAGPGPYTDGRTAHGRAPPDGARPPGPLAPAAAPSSPPTAPADPPGSAKGARRWRQLGSPPRNVGVLPPCTGGRHRWKGDGRDPNRHRPSRHGGDTLLVGTGRDTA</sequence>
<gene>
    <name evidence="2" type="ORF">Saso_15790</name>
</gene>
<reference evidence="3" key="1">
    <citation type="submission" date="2023-07" db="EMBL/GenBank/DDBJ databases">
        <title>Whole genome shotgun sequence of Streptomyces cacaoi subsp. asoensis NBRC 13813.</title>
        <authorList>
            <person name="Komaki H."/>
            <person name="Tamura T."/>
        </authorList>
    </citation>
    <scope>NUCLEOTIDE SEQUENCE [LARGE SCALE GENOMIC DNA]</scope>
    <source>
        <strain evidence="3">NBRC 13813</strain>
    </source>
</reference>
<proteinExistence type="predicted"/>
<organism evidence="2 3">
    <name type="scientific">Streptomyces asoensis</name>
    <dbReference type="NCBI Taxonomy" id="249586"/>
    <lineage>
        <taxon>Bacteria</taxon>
        <taxon>Bacillati</taxon>
        <taxon>Actinomycetota</taxon>
        <taxon>Actinomycetes</taxon>
        <taxon>Kitasatosporales</taxon>
        <taxon>Streptomycetaceae</taxon>
        <taxon>Streptomyces</taxon>
    </lineage>
</organism>
<accession>A0ABQ3RVN0</accession>
<dbReference type="EMBL" id="BNEB01000002">
    <property type="protein sequence ID" value="GHI59929.1"/>
    <property type="molecule type" value="Genomic_DNA"/>
</dbReference>
<feature type="compositionally biased region" description="Pro residues" evidence="1">
    <location>
        <begin position="51"/>
        <end position="60"/>
    </location>
</feature>
<keyword evidence="3" id="KW-1185">Reference proteome</keyword>
<evidence type="ECO:0000256" key="1">
    <source>
        <dbReference type="SAM" id="MobiDB-lite"/>
    </source>
</evidence>
<dbReference type="Proteomes" id="UP000649259">
    <property type="component" value="Unassembled WGS sequence"/>
</dbReference>
<comment type="caution">
    <text evidence="2">The sequence shown here is derived from an EMBL/GenBank/DDBJ whole genome shotgun (WGS) entry which is preliminary data.</text>
</comment>